<evidence type="ECO:0000256" key="1">
    <source>
        <dbReference type="SAM" id="MobiDB-lite"/>
    </source>
</evidence>
<name>A0A383VJR7_TETOB</name>
<dbReference type="Gene3D" id="3.40.50.1000">
    <property type="entry name" value="HAD superfamily/HAD-like"/>
    <property type="match status" value="1"/>
</dbReference>
<dbReference type="SUPFAM" id="SSF56784">
    <property type="entry name" value="HAD-like"/>
    <property type="match status" value="1"/>
</dbReference>
<dbReference type="Gene3D" id="1.10.150.240">
    <property type="entry name" value="Putative phosphatase, domain 2"/>
    <property type="match status" value="1"/>
</dbReference>
<dbReference type="Pfam" id="PF13419">
    <property type="entry name" value="HAD_2"/>
    <property type="match status" value="1"/>
</dbReference>
<gene>
    <name evidence="2" type="ORF">BQ4739_LOCUS5601</name>
</gene>
<dbReference type="InterPro" id="IPR023214">
    <property type="entry name" value="HAD_sf"/>
</dbReference>
<accession>A0A383VJR7</accession>
<sequence>MDTEKRPQVGSYNGEGFVQYFSSGPSRVDVETLNDQMRPAGALRLRHAQHPHEAFGMVFNFDGVVADLPTIKREAWVALAQQLELPLQQQMLHHPELQMMPPEVAVVRLLRWANDRKAAIGFAMQHAEIAGQLLQQHNRPLEGVREWLDTLGRFNVPCALVSSLDRQTVQAALARMTLHDHFQVMVTAEDELETISQRLLTASVKLGRAPNMCVFFDSSPPGITAAHNVTFKAVAVQGIYRPHQLKAADITCSSLQQLSVINMRRLFANMGSEFMDLQKQAASQHNSSSDDDDNTNNRRRRRIANAMMDPEE</sequence>
<dbReference type="AlphaFoldDB" id="A0A383VJR7"/>
<dbReference type="Proteomes" id="UP000256970">
    <property type="component" value="Unassembled WGS sequence"/>
</dbReference>
<dbReference type="InterPro" id="IPR041492">
    <property type="entry name" value="HAD_2"/>
</dbReference>
<dbReference type="STRING" id="3088.A0A383VJR7"/>
<reference evidence="2 3" key="1">
    <citation type="submission" date="2016-10" db="EMBL/GenBank/DDBJ databases">
        <authorList>
            <person name="Cai Z."/>
        </authorList>
    </citation>
    <scope>NUCLEOTIDE SEQUENCE [LARGE SCALE GENOMIC DNA]</scope>
</reference>
<evidence type="ECO:0000313" key="3">
    <source>
        <dbReference type="Proteomes" id="UP000256970"/>
    </source>
</evidence>
<feature type="region of interest" description="Disordered" evidence="1">
    <location>
        <begin position="278"/>
        <end position="298"/>
    </location>
</feature>
<protein>
    <submittedName>
        <fullName evidence="2">Uncharacterized protein</fullName>
    </submittedName>
</protein>
<proteinExistence type="predicted"/>
<evidence type="ECO:0000313" key="2">
    <source>
        <dbReference type="EMBL" id="SZX65150.1"/>
    </source>
</evidence>
<dbReference type="PANTHER" id="PTHR47858:SF2">
    <property type="entry name" value="HALOACID DEHALOGENASE-LIKE HYDROLASE (HAD) SUPERFAMILY PROTEIN"/>
    <property type="match status" value="1"/>
</dbReference>
<dbReference type="InterPro" id="IPR036412">
    <property type="entry name" value="HAD-like_sf"/>
</dbReference>
<dbReference type="EMBL" id="FNXT01000565">
    <property type="protein sequence ID" value="SZX65150.1"/>
    <property type="molecule type" value="Genomic_DNA"/>
</dbReference>
<keyword evidence="3" id="KW-1185">Reference proteome</keyword>
<dbReference type="CDD" id="cd07505">
    <property type="entry name" value="HAD_BPGM-like"/>
    <property type="match status" value="1"/>
</dbReference>
<dbReference type="InterPro" id="IPR023198">
    <property type="entry name" value="PGP-like_dom2"/>
</dbReference>
<organism evidence="2 3">
    <name type="scientific">Tetradesmus obliquus</name>
    <name type="common">Green alga</name>
    <name type="synonym">Acutodesmus obliquus</name>
    <dbReference type="NCBI Taxonomy" id="3088"/>
    <lineage>
        <taxon>Eukaryota</taxon>
        <taxon>Viridiplantae</taxon>
        <taxon>Chlorophyta</taxon>
        <taxon>core chlorophytes</taxon>
        <taxon>Chlorophyceae</taxon>
        <taxon>CS clade</taxon>
        <taxon>Sphaeropleales</taxon>
        <taxon>Scenedesmaceae</taxon>
        <taxon>Tetradesmus</taxon>
    </lineage>
</organism>
<dbReference type="PANTHER" id="PTHR47858">
    <property type="entry name" value="HALOACID DEHALOGENASE-LIKE HYDROLASE (HAD) SUPERFAMILY PROTEIN"/>
    <property type="match status" value="1"/>
</dbReference>